<dbReference type="RefSeq" id="WP_030228051.1">
    <property type="nucleotide sequence ID" value="NZ_JAVRFB010000023.1"/>
</dbReference>
<gene>
    <name evidence="1" type="ORF">RM528_25765</name>
</gene>
<reference evidence="2" key="1">
    <citation type="submission" date="2023-07" db="EMBL/GenBank/DDBJ databases">
        <title>30 novel species of actinomycetes from the DSMZ collection.</title>
        <authorList>
            <person name="Nouioui I."/>
        </authorList>
    </citation>
    <scope>NUCLEOTIDE SEQUENCE [LARGE SCALE GENOMIC DNA]</scope>
    <source>
        <strain evidence="2">DSM 41635</strain>
    </source>
</reference>
<accession>A0ABU2QLB0</accession>
<evidence type="ECO:0000313" key="2">
    <source>
        <dbReference type="Proteomes" id="UP001180503"/>
    </source>
</evidence>
<dbReference type="EMBL" id="JAVRFB010000023">
    <property type="protein sequence ID" value="MDT0405251.1"/>
    <property type="molecule type" value="Genomic_DNA"/>
</dbReference>
<dbReference type="Proteomes" id="UP001180503">
    <property type="component" value="Unassembled WGS sequence"/>
</dbReference>
<name>A0ABU2QLB0_9ACTN</name>
<comment type="caution">
    <text evidence="1">The sequence shown here is derived from an EMBL/GenBank/DDBJ whole genome shotgun (WGS) entry which is preliminary data.</text>
</comment>
<proteinExistence type="predicted"/>
<sequence length="117" mass="12967">MIVGTGPAAVLPLAEQRFATKPRLDVGGFVLTDDDTYYRILTFAHYSKRARNEIPEGHPLARYAVTGAGLKPATGGQLPDDAFTIRYPELDPAWDFDFGDHGEMTRRLPRLAALHLE</sequence>
<evidence type="ECO:0000313" key="1">
    <source>
        <dbReference type="EMBL" id="MDT0405251.1"/>
    </source>
</evidence>
<organism evidence="1 2">
    <name type="scientific">Streptomyces edwardsiae</name>
    <dbReference type="NCBI Taxonomy" id="3075527"/>
    <lineage>
        <taxon>Bacteria</taxon>
        <taxon>Bacillati</taxon>
        <taxon>Actinomycetota</taxon>
        <taxon>Actinomycetes</taxon>
        <taxon>Kitasatosporales</taxon>
        <taxon>Streptomycetaceae</taxon>
        <taxon>Streptomyces</taxon>
    </lineage>
</organism>
<protein>
    <submittedName>
        <fullName evidence="1">Uncharacterized protein</fullName>
    </submittedName>
</protein>